<evidence type="ECO:0000259" key="10">
    <source>
        <dbReference type="PROSITE" id="PS50222"/>
    </source>
</evidence>
<organism evidence="11 12">
    <name type="scientific">Thraustotheca clavata</name>
    <dbReference type="NCBI Taxonomy" id="74557"/>
    <lineage>
        <taxon>Eukaryota</taxon>
        <taxon>Sar</taxon>
        <taxon>Stramenopiles</taxon>
        <taxon>Oomycota</taxon>
        <taxon>Saprolegniomycetes</taxon>
        <taxon>Saprolegniales</taxon>
        <taxon>Achlyaceae</taxon>
        <taxon>Thraustotheca</taxon>
    </lineage>
</organism>
<dbReference type="Gene3D" id="1.10.238.10">
    <property type="entry name" value="EF-hand"/>
    <property type="match status" value="2"/>
</dbReference>
<keyword evidence="5 8" id="KW-0378">Hydrolase</keyword>
<keyword evidence="3" id="KW-0479">Metal-binding</keyword>
<evidence type="ECO:0000256" key="1">
    <source>
        <dbReference type="ARBA" id="ARBA00001936"/>
    </source>
</evidence>
<dbReference type="Pfam" id="PF08321">
    <property type="entry name" value="PPP5"/>
    <property type="match status" value="2"/>
</dbReference>
<dbReference type="SUPFAM" id="SSF56300">
    <property type="entry name" value="Metallo-dependent phosphatases"/>
    <property type="match status" value="2"/>
</dbReference>
<evidence type="ECO:0000313" key="12">
    <source>
        <dbReference type="Proteomes" id="UP000243217"/>
    </source>
</evidence>
<feature type="compositionally biased region" description="Polar residues" evidence="9">
    <location>
        <begin position="633"/>
        <end position="645"/>
    </location>
</feature>
<dbReference type="OrthoDB" id="442428at2759"/>
<dbReference type="PANTHER" id="PTHR45668:SF5">
    <property type="entry name" value="SERINE_THREONINE-PROTEIN PHOSPHATASE 5"/>
    <property type="match status" value="1"/>
</dbReference>
<evidence type="ECO:0000256" key="5">
    <source>
        <dbReference type="ARBA" id="ARBA00022801"/>
    </source>
</evidence>
<dbReference type="Pfam" id="PF00149">
    <property type="entry name" value="Metallophos"/>
    <property type="match status" value="2"/>
</dbReference>
<dbReference type="EC" id="3.1.3.16" evidence="8"/>
<dbReference type="InterPro" id="IPR006186">
    <property type="entry name" value="Ser/Thr-sp_prot-phosphatase"/>
</dbReference>
<feature type="domain" description="EF-hand" evidence="10">
    <location>
        <begin position="1171"/>
        <end position="1206"/>
    </location>
</feature>
<reference evidence="11 12" key="1">
    <citation type="journal article" date="2014" name="Genome Biol. Evol.">
        <title>The secreted proteins of Achlya hypogyna and Thraustotheca clavata identify the ancestral oomycete secretome and reveal gene acquisitions by horizontal gene transfer.</title>
        <authorList>
            <person name="Misner I."/>
            <person name="Blouin N."/>
            <person name="Leonard G."/>
            <person name="Richards T.A."/>
            <person name="Lane C.E."/>
        </authorList>
    </citation>
    <scope>NUCLEOTIDE SEQUENCE [LARGE SCALE GENOMIC DNA]</scope>
    <source>
        <strain evidence="11 12">ATCC 34112</strain>
    </source>
</reference>
<feature type="domain" description="EF-hand" evidence="10">
    <location>
        <begin position="519"/>
        <end position="554"/>
    </location>
</feature>
<dbReference type="InterPro" id="IPR013235">
    <property type="entry name" value="PPP_dom"/>
</dbReference>
<dbReference type="PRINTS" id="PR00114">
    <property type="entry name" value="STPHPHTASE"/>
</dbReference>
<name>A0A1V9ZY84_9STRA</name>
<comment type="cofactor">
    <cofactor evidence="1">
        <name>Mn(2+)</name>
        <dbReference type="ChEBI" id="CHEBI:29035"/>
    </cofactor>
</comment>
<evidence type="ECO:0000256" key="2">
    <source>
        <dbReference type="ARBA" id="ARBA00008294"/>
    </source>
</evidence>
<keyword evidence="6" id="KW-0106">Calcium</keyword>
<evidence type="ECO:0000256" key="6">
    <source>
        <dbReference type="ARBA" id="ARBA00022837"/>
    </source>
</evidence>
<dbReference type="InterPro" id="IPR051134">
    <property type="entry name" value="PPP_phosphatase"/>
</dbReference>
<dbReference type="CDD" id="cd00051">
    <property type="entry name" value="EFh"/>
    <property type="match status" value="2"/>
</dbReference>
<evidence type="ECO:0000313" key="11">
    <source>
        <dbReference type="EMBL" id="OQS02982.1"/>
    </source>
</evidence>
<evidence type="ECO:0000256" key="9">
    <source>
        <dbReference type="SAM" id="MobiDB-lite"/>
    </source>
</evidence>
<dbReference type="PROSITE" id="PS50222">
    <property type="entry name" value="EF_HAND_2"/>
    <property type="match status" value="4"/>
</dbReference>
<dbReference type="InterPro" id="IPR018247">
    <property type="entry name" value="EF_Hand_1_Ca_BS"/>
</dbReference>
<dbReference type="GO" id="GO:0005509">
    <property type="term" value="F:calcium ion binding"/>
    <property type="evidence" value="ECO:0007669"/>
    <property type="project" value="InterPro"/>
</dbReference>
<dbReference type="Gene3D" id="3.60.21.10">
    <property type="match status" value="2"/>
</dbReference>
<evidence type="ECO:0000256" key="4">
    <source>
        <dbReference type="ARBA" id="ARBA00022737"/>
    </source>
</evidence>
<feature type="region of interest" description="Disordered" evidence="9">
    <location>
        <begin position="1"/>
        <end position="20"/>
    </location>
</feature>
<feature type="domain" description="EF-hand" evidence="10">
    <location>
        <begin position="560"/>
        <end position="595"/>
    </location>
</feature>
<dbReference type="PANTHER" id="PTHR45668">
    <property type="entry name" value="SERINE/THREONINE-PROTEIN PHOSPHATASE 5-RELATED"/>
    <property type="match status" value="1"/>
</dbReference>
<dbReference type="InterPro" id="IPR002048">
    <property type="entry name" value="EF_hand_dom"/>
</dbReference>
<dbReference type="PROSITE" id="PS00018">
    <property type="entry name" value="EF_HAND_1"/>
    <property type="match status" value="4"/>
</dbReference>
<dbReference type="Pfam" id="PF13499">
    <property type="entry name" value="EF-hand_7"/>
    <property type="match status" value="2"/>
</dbReference>
<comment type="catalytic activity">
    <reaction evidence="8">
        <text>O-phospho-L-threonyl-[protein] + H2O = L-threonyl-[protein] + phosphate</text>
        <dbReference type="Rhea" id="RHEA:47004"/>
        <dbReference type="Rhea" id="RHEA-COMP:11060"/>
        <dbReference type="Rhea" id="RHEA-COMP:11605"/>
        <dbReference type="ChEBI" id="CHEBI:15377"/>
        <dbReference type="ChEBI" id="CHEBI:30013"/>
        <dbReference type="ChEBI" id="CHEBI:43474"/>
        <dbReference type="ChEBI" id="CHEBI:61977"/>
        <dbReference type="EC" id="3.1.3.16"/>
    </reaction>
</comment>
<dbReference type="GO" id="GO:0004722">
    <property type="term" value="F:protein serine/threonine phosphatase activity"/>
    <property type="evidence" value="ECO:0007669"/>
    <property type="project" value="UniProtKB-EC"/>
</dbReference>
<dbReference type="InterPro" id="IPR011992">
    <property type="entry name" value="EF-hand-dom_pair"/>
</dbReference>
<dbReference type="SMART" id="SM00054">
    <property type="entry name" value="EFh"/>
    <property type="match status" value="6"/>
</dbReference>
<keyword evidence="7" id="KW-0464">Manganese</keyword>
<dbReference type="InterPro" id="IPR029052">
    <property type="entry name" value="Metallo-depent_PP-like"/>
</dbReference>
<keyword evidence="12" id="KW-1185">Reference proteome</keyword>
<proteinExistence type="inferred from homology"/>
<feature type="region of interest" description="Disordered" evidence="9">
    <location>
        <begin position="612"/>
        <end position="668"/>
    </location>
</feature>
<sequence length="1301" mass="148782">MGNKQDRPHRSQSVGGILAPQTSLEMAETTQQWKLFHDLENREEADVLQVSRFLQALKDHMPELEKPKTNKPTLQKIVSSEEYIGTIDISDMYKGVRLEQPMTPKNVVDLIDNFKKSIKLHRSYVVQIVCEATKLLQDLPNIQHVSIAPAKNITVVGDLHGQLDDLLLILRENGLPSPENPYVFNGDFVDRGGYSIEVLLILLSFFVVYPGHVFLNRGNHEDRSVNERFGFRKECIAKYDEEIYDLCSLCFEQLPIATVIDNRILVLHGGLPRWHSNMAEWNAIPRHEFAGSKHTNKSFKTGTALSEADKAMQSISDILWSDPYTEPQWKESFRGAGIQYGPELTKEFLQVNNLELIVRSHECVPMGYEWPYGDKGMVLTIFSASNYTRSQNAGAIMLIPADATQTPTFLPYRATLSEHDFVATNLDGLYSVILSNRAALKSAFEAVDKGATGFVSLNQWETIMESTLNMSLDWAVLQPLVTTAENNQVPYMNFLDRYQSSTNENAPPAKRQVFNALYRHRHRLEALFRTLDKDGNGVITLDELQEGLQVLNQHLPKDILPFEHSEQLMRALDFSHDNRININEFMESFRLHANLTVQAKWRRARNKLKAMYHLEENRMGNANGTGRRRKSNEPMTPSRNTETLVSPSAKSPSSKESDSEASTVQDDEHFTNTQWKLFNDLENKEEADVVELSSFLRALHDHMPGVKENELGEAPKAPPSLELAISTQPPSTIDITELYEGVRLHDPITREDAIALVESFKRGQKLHKSYVMQILHTCLDRLQRKPNVTYLSIAPAPHITIIGDLHGQLDDLLLILRENGYPSPENPYVFNGDIVDRGSRSIEVSLIILTWMLVYPDFVHINRGNHEDKSITEVFGFMKECAAKYDMEVYNLYCIVFKWLPLATVLDKRILILHGGVTREPITLEDIQKLPRQYYDLAKYRDNGRTKEEKKMFKHMRKVKDILWSDPAAAPGWKENARGAGINYGPDHVYKFMVKNRLELVIRSHECVPKGFDWPYGAKGMLVTLFSASNYCGAANNMGCFMRIPQSLNAKPSFFQYMATTSETDIVASNLEGLFAVIITHREELLQKFQEADAEKTSLVSLNQWELIMEAELQLKLNWQAIRPLLTSMDSNQMINYIQFLDRYQTAGQVETNDNDTTTTERRSMFNNMYRYRKRLEALFQVFDRDGNGTINLEEFKAGIEILNSHLPPNMKPFTNPEELMRSLDFSHDNEININEFMECFRIHANLTVQAKWRRARTKLKALHALGMLKVIADTPIVTASEVHMEDIDVRMSYQSDDDEA</sequence>
<dbReference type="SUPFAM" id="SSF47473">
    <property type="entry name" value="EF-hand"/>
    <property type="match status" value="2"/>
</dbReference>
<accession>A0A1V9ZY84</accession>
<dbReference type="STRING" id="74557.A0A1V9ZY84"/>
<comment type="caution">
    <text evidence="11">The sequence shown here is derived from an EMBL/GenBank/DDBJ whole genome shotgun (WGS) entry which is preliminary data.</text>
</comment>
<evidence type="ECO:0000256" key="8">
    <source>
        <dbReference type="RuleBase" id="RU004273"/>
    </source>
</evidence>
<dbReference type="EMBL" id="JNBS01001050">
    <property type="protein sequence ID" value="OQS02982.1"/>
    <property type="molecule type" value="Genomic_DNA"/>
</dbReference>
<evidence type="ECO:0000256" key="7">
    <source>
        <dbReference type="ARBA" id="ARBA00023211"/>
    </source>
</evidence>
<feature type="domain" description="EF-hand" evidence="10">
    <location>
        <begin position="435"/>
        <end position="470"/>
    </location>
</feature>
<comment type="similarity">
    <text evidence="2 8">Belongs to the PPP phosphatase family.</text>
</comment>
<dbReference type="Proteomes" id="UP000243217">
    <property type="component" value="Unassembled WGS sequence"/>
</dbReference>
<dbReference type="PROSITE" id="PS00125">
    <property type="entry name" value="SER_THR_PHOSPHATASE"/>
    <property type="match status" value="2"/>
</dbReference>
<gene>
    <name evidence="11" type="ORF">THRCLA_04707</name>
</gene>
<dbReference type="InterPro" id="IPR004843">
    <property type="entry name" value="Calcineurin-like_PHP"/>
</dbReference>
<protein>
    <recommendedName>
        <fullName evidence="8">Serine/threonine-protein phosphatase</fullName>
        <ecNumber evidence="8">3.1.3.16</ecNumber>
    </recommendedName>
</protein>
<dbReference type="SMART" id="SM00156">
    <property type="entry name" value="PP2Ac"/>
    <property type="match status" value="2"/>
</dbReference>
<keyword evidence="4" id="KW-0677">Repeat</keyword>
<evidence type="ECO:0000256" key="3">
    <source>
        <dbReference type="ARBA" id="ARBA00022723"/>
    </source>
</evidence>